<reference evidence="2 3" key="1">
    <citation type="journal article" date="2013" name="Antonie Van Leeuwenhoek">
        <title>Dongia rigui sp. nov., isolated from freshwater of a large wetland in Korea.</title>
        <authorList>
            <person name="Baik K.S."/>
            <person name="Hwang Y.M."/>
            <person name="Choi J.S."/>
            <person name="Kwon J."/>
            <person name="Seong C.N."/>
        </authorList>
    </citation>
    <scope>NUCLEOTIDE SEQUENCE [LARGE SCALE GENOMIC DNA]</scope>
    <source>
        <strain evidence="2 3">04SU4-P</strain>
    </source>
</reference>
<dbReference type="RefSeq" id="WP_320500129.1">
    <property type="nucleotide sequence ID" value="NZ_JAXCLX010000001.1"/>
</dbReference>
<gene>
    <name evidence="2" type="ORF">SMD31_07185</name>
</gene>
<protein>
    <submittedName>
        <fullName evidence="2">Uncharacterized protein</fullName>
    </submittedName>
</protein>
<evidence type="ECO:0000313" key="3">
    <source>
        <dbReference type="Proteomes" id="UP001271769"/>
    </source>
</evidence>
<proteinExistence type="predicted"/>
<organism evidence="2 3">
    <name type="scientific">Dongia rigui</name>
    <dbReference type="NCBI Taxonomy" id="940149"/>
    <lineage>
        <taxon>Bacteria</taxon>
        <taxon>Pseudomonadati</taxon>
        <taxon>Pseudomonadota</taxon>
        <taxon>Alphaproteobacteria</taxon>
        <taxon>Rhodospirillales</taxon>
        <taxon>Dongiaceae</taxon>
        <taxon>Dongia</taxon>
    </lineage>
</organism>
<accession>A0ABU5DXN2</accession>
<evidence type="ECO:0000313" key="2">
    <source>
        <dbReference type="EMBL" id="MDY0871699.1"/>
    </source>
</evidence>
<comment type="caution">
    <text evidence="2">The sequence shown here is derived from an EMBL/GenBank/DDBJ whole genome shotgun (WGS) entry which is preliminary data.</text>
</comment>
<sequence>MISGRISFVAGMVGLGLTGHRAEQQQQQKHHPLPLAESAKDDAEATPMQTGRRYRLLSLLKGTTF</sequence>
<feature type="region of interest" description="Disordered" evidence="1">
    <location>
        <begin position="20"/>
        <end position="50"/>
    </location>
</feature>
<name>A0ABU5DXN2_9PROT</name>
<dbReference type="Proteomes" id="UP001271769">
    <property type="component" value="Unassembled WGS sequence"/>
</dbReference>
<dbReference type="EMBL" id="JAXCLX010000001">
    <property type="protein sequence ID" value="MDY0871699.1"/>
    <property type="molecule type" value="Genomic_DNA"/>
</dbReference>
<evidence type="ECO:0000256" key="1">
    <source>
        <dbReference type="SAM" id="MobiDB-lite"/>
    </source>
</evidence>
<keyword evidence="3" id="KW-1185">Reference proteome</keyword>